<dbReference type="AlphaFoldDB" id="A0A1A7BJD4"/>
<dbReference type="EMBL" id="LZYB01000002">
    <property type="protein sequence ID" value="OBV11567.1"/>
    <property type="molecule type" value="Genomic_DNA"/>
</dbReference>
<accession>A0A1A7BJD4</accession>
<dbReference type="Proteomes" id="UP000092484">
    <property type="component" value="Unassembled WGS sequence"/>
</dbReference>
<proteinExistence type="predicted"/>
<evidence type="ECO:0000313" key="1">
    <source>
        <dbReference type="EMBL" id="OBV11567.1"/>
    </source>
</evidence>
<gene>
    <name evidence="1" type="ORF">I603_1010</name>
</gene>
<reference evidence="1 2" key="1">
    <citation type="submission" date="2016-06" db="EMBL/GenBank/DDBJ databases">
        <title>Genome sequence of Porphyrobacter dokdonensis DSW-74.</title>
        <authorList>
            <person name="Kim J.F."/>
            <person name="Song J.Y."/>
        </authorList>
    </citation>
    <scope>NUCLEOTIDE SEQUENCE [LARGE SCALE GENOMIC DNA]</scope>
    <source>
        <strain evidence="1 2">DSW-74</strain>
    </source>
</reference>
<comment type="caution">
    <text evidence="1">The sequence shown here is derived from an EMBL/GenBank/DDBJ whole genome shotgun (WGS) entry which is preliminary data.</text>
</comment>
<keyword evidence="2" id="KW-1185">Reference proteome</keyword>
<evidence type="ECO:0000313" key="2">
    <source>
        <dbReference type="Proteomes" id="UP000092484"/>
    </source>
</evidence>
<sequence>MTAFLGECEISFTEISVGRLEIEEYLIMRHQPILNRKSKS</sequence>
<organism evidence="1 2">
    <name type="scientific">Erythrobacter dokdonensis DSW-74</name>
    <dbReference type="NCBI Taxonomy" id="1300349"/>
    <lineage>
        <taxon>Bacteria</taxon>
        <taxon>Pseudomonadati</taxon>
        <taxon>Pseudomonadota</taxon>
        <taxon>Alphaproteobacteria</taxon>
        <taxon>Sphingomonadales</taxon>
        <taxon>Erythrobacteraceae</taxon>
        <taxon>Erythrobacter/Porphyrobacter group</taxon>
        <taxon>Erythrobacter</taxon>
    </lineage>
</organism>
<protein>
    <submittedName>
        <fullName evidence="1">Uncharacterized protein</fullName>
    </submittedName>
</protein>
<name>A0A1A7BJD4_9SPHN</name>